<dbReference type="GO" id="GO:0070042">
    <property type="term" value="F:rRNA (uridine-N3-)-methyltransferase activity"/>
    <property type="evidence" value="ECO:0007669"/>
    <property type="project" value="TreeGrafter"/>
</dbReference>
<dbReference type="InterPro" id="IPR015947">
    <property type="entry name" value="PUA-like_sf"/>
</dbReference>
<evidence type="ECO:0000256" key="11">
    <source>
        <dbReference type="ARBA" id="ARBA00047944"/>
    </source>
</evidence>
<keyword evidence="16" id="KW-1185">Reference proteome</keyword>
<evidence type="ECO:0000256" key="9">
    <source>
        <dbReference type="ARBA" id="ARBA00022691"/>
    </source>
</evidence>
<dbReference type="InterPro" id="IPR006700">
    <property type="entry name" value="RsmE"/>
</dbReference>
<reference evidence="15 16" key="1">
    <citation type="submission" date="2019-07" db="EMBL/GenBank/DDBJ databases">
        <title>Draft genome for Aliikangiella sp. M105.</title>
        <authorList>
            <person name="Wang G."/>
        </authorList>
    </citation>
    <scope>NUCLEOTIDE SEQUENCE [LARGE SCALE GENOMIC DNA]</scope>
    <source>
        <strain evidence="15 16">M105</strain>
    </source>
</reference>
<keyword evidence="9 12" id="KW-0949">S-adenosyl-L-methionine</keyword>
<evidence type="ECO:0000256" key="10">
    <source>
        <dbReference type="ARBA" id="ARBA00025699"/>
    </source>
</evidence>
<comment type="caution">
    <text evidence="15">The sequence shown here is derived from an EMBL/GenBank/DDBJ whole genome shotgun (WGS) entry which is preliminary data.</text>
</comment>
<keyword evidence="8 12" id="KW-0808">Transferase</keyword>
<dbReference type="EMBL" id="VIKS01000003">
    <property type="protein sequence ID" value="TQV89036.1"/>
    <property type="molecule type" value="Genomic_DNA"/>
</dbReference>
<name>A0A545UHU0_9GAMM</name>
<evidence type="ECO:0000256" key="4">
    <source>
        <dbReference type="ARBA" id="ARBA00013673"/>
    </source>
</evidence>
<gene>
    <name evidence="15" type="ORF">FLL46_05765</name>
</gene>
<dbReference type="Proteomes" id="UP000315439">
    <property type="component" value="Unassembled WGS sequence"/>
</dbReference>
<evidence type="ECO:0000313" key="15">
    <source>
        <dbReference type="EMBL" id="TQV89036.1"/>
    </source>
</evidence>
<dbReference type="Pfam" id="PF20260">
    <property type="entry name" value="PUA_4"/>
    <property type="match status" value="1"/>
</dbReference>
<evidence type="ECO:0000259" key="13">
    <source>
        <dbReference type="Pfam" id="PF04452"/>
    </source>
</evidence>
<evidence type="ECO:0000259" key="14">
    <source>
        <dbReference type="Pfam" id="PF20260"/>
    </source>
</evidence>
<dbReference type="EC" id="2.1.1.193" evidence="3 12"/>
<keyword evidence="6 12" id="KW-0698">rRNA processing</keyword>
<proteinExistence type="inferred from homology"/>
<sequence length="240" mass="26656">MRSHRFYSPIELIVGQSIQLPKEANHHCIQVLRYRVGSEVTLFNGDGFDYHAQISEINGKQGTVTVTSKENPANESPLSIHLFQGIARGEKMDLIIQKAVELGISQFTPIFTERCNVKLDNKRLEKKQTHWQKVATSASEQSGRAIIPVVNSAVNINKLKQDHECLNLYLEPKATSRVQDLPKITSLNLFVGPEGGFSNADLQALESLEIRGIQLGPRILRTETAGLASIAVLQSHFGDF</sequence>
<dbReference type="SUPFAM" id="SSF75217">
    <property type="entry name" value="alpha/beta knot"/>
    <property type="match status" value="1"/>
</dbReference>
<dbReference type="RefSeq" id="WP_142892521.1">
    <property type="nucleotide sequence ID" value="NZ_ML660161.1"/>
</dbReference>
<comment type="subcellular location">
    <subcellularLocation>
        <location evidence="1 12">Cytoplasm</location>
    </subcellularLocation>
</comment>
<evidence type="ECO:0000256" key="12">
    <source>
        <dbReference type="PIRNR" id="PIRNR015601"/>
    </source>
</evidence>
<dbReference type="InterPro" id="IPR046886">
    <property type="entry name" value="RsmE_MTase_dom"/>
</dbReference>
<dbReference type="NCBIfam" id="NF008692">
    <property type="entry name" value="PRK11713.1-5"/>
    <property type="match status" value="1"/>
</dbReference>
<accession>A0A545UHU0</accession>
<evidence type="ECO:0000256" key="7">
    <source>
        <dbReference type="ARBA" id="ARBA00022603"/>
    </source>
</evidence>
<dbReference type="InterPro" id="IPR029028">
    <property type="entry name" value="Alpha/beta_knot_MTases"/>
</dbReference>
<feature type="domain" description="Ribosomal RNA small subunit methyltransferase E PUA-like" evidence="14">
    <location>
        <begin position="23"/>
        <end position="66"/>
    </location>
</feature>
<dbReference type="PANTHER" id="PTHR30027:SF3">
    <property type="entry name" value="16S RRNA (URACIL(1498)-N(3))-METHYLTRANSFERASE"/>
    <property type="match status" value="1"/>
</dbReference>
<dbReference type="SUPFAM" id="SSF88697">
    <property type="entry name" value="PUA domain-like"/>
    <property type="match status" value="1"/>
</dbReference>
<comment type="function">
    <text evidence="10 12">Specifically methylates the N3 position of the uracil ring of uridine 1498 (m3U1498) in 16S rRNA. Acts on the fully assembled 30S ribosomal subunit.</text>
</comment>
<evidence type="ECO:0000256" key="2">
    <source>
        <dbReference type="ARBA" id="ARBA00005528"/>
    </source>
</evidence>
<evidence type="ECO:0000256" key="8">
    <source>
        <dbReference type="ARBA" id="ARBA00022679"/>
    </source>
</evidence>
<dbReference type="PANTHER" id="PTHR30027">
    <property type="entry name" value="RIBOSOMAL RNA SMALL SUBUNIT METHYLTRANSFERASE E"/>
    <property type="match status" value="1"/>
</dbReference>
<comment type="catalytic activity">
    <reaction evidence="11 12">
        <text>uridine(1498) in 16S rRNA + S-adenosyl-L-methionine = N(3)-methyluridine(1498) in 16S rRNA + S-adenosyl-L-homocysteine + H(+)</text>
        <dbReference type="Rhea" id="RHEA:42920"/>
        <dbReference type="Rhea" id="RHEA-COMP:10283"/>
        <dbReference type="Rhea" id="RHEA-COMP:10284"/>
        <dbReference type="ChEBI" id="CHEBI:15378"/>
        <dbReference type="ChEBI" id="CHEBI:57856"/>
        <dbReference type="ChEBI" id="CHEBI:59789"/>
        <dbReference type="ChEBI" id="CHEBI:65315"/>
        <dbReference type="ChEBI" id="CHEBI:74502"/>
        <dbReference type="EC" id="2.1.1.193"/>
    </reaction>
</comment>
<evidence type="ECO:0000256" key="3">
    <source>
        <dbReference type="ARBA" id="ARBA00012328"/>
    </source>
</evidence>
<dbReference type="AlphaFoldDB" id="A0A545UHU0"/>
<dbReference type="InterPro" id="IPR029026">
    <property type="entry name" value="tRNA_m1G_MTases_N"/>
</dbReference>
<dbReference type="NCBIfam" id="TIGR00046">
    <property type="entry name" value="RsmE family RNA methyltransferase"/>
    <property type="match status" value="1"/>
</dbReference>
<evidence type="ECO:0000313" key="16">
    <source>
        <dbReference type="Proteomes" id="UP000315439"/>
    </source>
</evidence>
<keyword evidence="5 12" id="KW-0963">Cytoplasm</keyword>
<evidence type="ECO:0000256" key="5">
    <source>
        <dbReference type="ARBA" id="ARBA00022490"/>
    </source>
</evidence>
<dbReference type="Gene3D" id="3.40.1280.10">
    <property type="match status" value="1"/>
</dbReference>
<dbReference type="GO" id="GO:0005737">
    <property type="term" value="C:cytoplasm"/>
    <property type="evidence" value="ECO:0007669"/>
    <property type="project" value="UniProtKB-SubCell"/>
</dbReference>
<keyword evidence="7 12" id="KW-0489">Methyltransferase</keyword>
<evidence type="ECO:0000256" key="1">
    <source>
        <dbReference type="ARBA" id="ARBA00004496"/>
    </source>
</evidence>
<dbReference type="OrthoDB" id="9815641at2"/>
<dbReference type="Gene3D" id="2.40.240.20">
    <property type="entry name" value="Hypothetical PUA domain-like, domain 1"/>
    <property type="match status" value="1"/>
</dbReference>
<feature type="domain" description="Ribosomal RNA small subunit methyltransferase E methyltransferase" evidence="13">
    <location>
        <begin position="74"/>
        <end position="234"/>
    </location>
</feature>
<protein>
    <recommendedName>
        <fullName evidence="4 12">Ribosomal RNA small subunit methyltransferase E</fullName>
        <ecNumber evidence="3 12">2.1.1.193</ecNumber>
    </recommendedName>
</protein>
<comment type="similarity">
    <text evidence="2 12">Belongs to the RNA methyltransferase RsmE family.</text>
</comment>
<dbReference type="GO" id="GO:0070475">
    <property type="term" value="P:rRNA base methylation"/>
    <property type="evidence" value="ECO:0007669"/>
    <property type="project" value="TreeGrafter"/>
</dbReference>
<evidence type="ECO:0000256" key="6">
    <source>
        <dbReference type="ARBA" id="ARBA00022552"/>
    </source>
</evidence>
<dbReference type="CDD" id="cd18084">
    <property type="entry name" value="RsmE-like"/>
    <property type="match status" value="1"/>
</dbReference>
<dbReference type="InterPro" id="IPR046887">
    <property type="entry name" value="RsmE_PUA-like"/>
</dbReference>
<dbReference type="Pfam" id="PF04452">
    <property type="entry name" value="Methyltrans_RNA"/>
    <property type="match status" value="1"/>
</dbReference>
<organism evidence="15 16">
    <name type="scientific">Aliikangiella coralliicola</name>
    <dbReference type="NCBI Taxonomy" id="2592383"/>
    <lineage>
        <taxon>Bacteria</taxon>
        <taxon>Pseudomonadati</taxon>
        <taxon>Pseudomonadota</taxon>
        <taxon>Gammaproteobacteria</taxon>
        <taxon>Oceanospirillales</taxon>
        <taxon>Pleioneaceae</taxon>
        <taxon>Aliikangiella</taxon>
    </lineage>
</organism>
<dbReference type="PIRSF" id="PIRSF015601">
    <property type="entry name" value="MTase_slr0722"/>
    <property type="match status" value="1"/>
</dbReference>